<dbReference type="InterPro" id="IPR001623">
    <property type="entry name" value="DnaJ_domain"/>
</dbReference>
<dbReference type="SUPFAM" id="SSF46565">
    <property type="entry name" value="Chaperone J-domain"/>
    <property type="match status" value="1"/>
</dbReference>
<dbReference type="AlphaFoldDB" id="A0A1E3X7K9"/>
<protein>
    <submittedName>
        <fullName evidence="2">DnaJ-like protein DjlA</fullName>
    </submittedName>
</protein>
<dbReference type="PRINTS" id="PR00625">
    <property type="entry name" value="JDOMAIN"/>
</dbReference>
<dbReference type="Pfam" id="PF00226">
    <property type="entry name" value="DnaJ"/>
    <property type="match status" value="1"/>
</dbReference>
<comment type="caution">
    <text evidence="2">The sequence shown here is derived from an EMBL/GenBank/DDBJ whole genome shotgun (WGS) entry which is preliminary data.</text>
</comment>
<feature type="domain" description="J" evidence="1">
    <location>
        <begin position="54"/>
        <end position="116"/>
    </location>
</feature>
<dbReference type="EMBL" id="MAYW01000157">
    <property type="protein sequence ID" value="ODS30954.1"/>
    <property type="molecule type" value="Genomic_DNA"/>
</dbReference>
<evidence type="ECO:0000313" key="2">
    <source>
        <dbReference type="EMBL" id="ODS30954.1"/>
    </source>
</evidence>
<dbReference type="InterPro" id="IPR036869">
    <property type="entry name" value="J_dom_sf"/>
</dbReference>
<dbReference type="SMART" id="SM00271">
    <property type="entry name" value="DnaJ"/>
    <property type="match status" value="1"/>
</dbReference>
<gene>
    <name evidence="2" type="primary">djlA</name>
    <name evidence="2" type="ORF">SCARUB_03916</name>
</gene>
<accession>A0A1E3X7K9</accession>
<evidence type="ECO:0000313" key="3">
    <source>
        <dbReference type="Proteomes" id="UP000094056"/>
    </source>
</evidence>
<organism evidence="2 3">
    <name type="scientific">Candidatus Scalindua rubra</name>
    <dbReference type="NCBI Taxonomy" id="1872076"/>
    <lineage>
        <taxon>Bacteria</taxon>
        <taxon>Pseudomonadati</taxon>
        <taxon>Planctomycetota</taxon>
        <taxon>Candidatus Brocadiia</taxon>
        <taxon>Candidatus Brocadiales</taxon>
        <taxon>Candidatus Scalinduaceae</taxon>
        <taxon>Candidatus Scalindua</taxon>
    </lineage>
</organism>
<sequence>MYIHLYFDDLIASGFLYYLWQKFKNQKRQRNFYSKSQSQENRKTESKGDLNLEDAYKILGVSPNASLKEVQKAYKDKIVKSHPDKVTHLSKELQEKAKEVTAKLNKAIEIIKRHKKV</sequence>
<evidence type="ECO:0000259" key="1">
    <source>
        <dbReference type="PROSITE" id="PS50076"/>
    </source>
</evidence>
<dbReference type="Gene3D" id="1.10.287.110">
    <property type="entry name" value="DnaJ domain"/>
    <property type="match status" value="1"/>
</dbReference>
<proteinExistence type="predicted"/>
<dbReference type="PROSITE" id="PS50076">
    <property type="entry name" value="DNAJ_2"/>
    <property type="match status" value="1"/>
</dbReference>
<name>A0A1E3X7K9_9BACT</name>
<dbReference type="Proteomes" id="UP000094056">
    <property type="component" value="Unassembled WGS sequence"/>
</dbReference>
<dbReference type="CDD" id="cd06257">
    <property type="entry name" value="DnaJ"/>
    <property type="match status" value="1"/>
</dbReference>
<reference evidence="2 3" key="1">
    <citation type="submission" date="2016-07" db="EMBL/GenBank/DDBJ databases">
        <title>Draft genome of Scalindua rubra, obtained from a brine-seawater interface in the Red Sea, sheds light on salt adaptation in anammox bacteria.</title>
        <authorList>
            <person name="Speth D.R."/>
            <person name="Lagkouvardos I."/>
            <person name="Wang Y."/>
            <person name="Qian P.-Y."/>
            <person name="Dutilh B.E."/>
            <person name="Jetten M.S."/>
        </authorList>
    </citation>
    <scope>NUCLEOTIDE SEQUENCE [LARGE SCALE GENOMIC DNA]</scope>
    <source>
        <strain evidence="2">BSI-1</strain>
    </source>
</reference>